<feature type="compositionally biased region" description="Low complexity" evidence="1">
    <location>
        <begin position="495"/>
        <end position="509"/>
    </location>
</feature>
<proteinExistence type="predicted"/>
<feature type="compositionally biased region" description="Polar residues" evidence="1">
    <location>
        <begin position="148"/>
        <end position="168"/>
    </location>
</feature>
<sequence>MIKQAAPQHPHGLTKLQHRLLYESDSDSSFDLTFSSPSSIGSNSEYSDVGYQSSSRSRTSSHGLSRRMGGHASRSESISSVLGSSIAIQRVLMGTNPPLSSSRKSQRQSVRAIASAFEEAGRTGAMGAPNKIGTQLGRLDEVSAPANEGQSVQTAPTQASNTSLTQDTARAVSRPNGSLPPQSNTSFLGRSAAAHGPVPARLKITKQPIQGPLSAPATITMQNASAQPADLRGSSLTQAQFVFPPRSSGQKRWPYDESHPRIRSFISLDDQYDDDEPAFDIVPSPSRTRNFPLPSAATPPIAPAQLAHRAEDTPRASLSAGASASTSLIDSPPLRSSHSAASRDSMDSTYSFDSLSGHPFSLQLPDRDHRVSSSASFLDLDDIDSFTSPFIGSRSSSSCCNAGFMNPPTDSDTDEISRQQVEVSPPTPTTAPVVQEELGCSARASTSTLQPLLLSTSRPSSSSSSSTTTLTPSAPAAAPVSMRVNDDTSFPLPPFTAARTASSASFSRRNFSEPSDRFKDTLTLGTAQPMGNAPSRTLDLGSESGADQSLSIAELKRDAQALLDSIRSLGEEIDSSIPPTHRLPGSAYRSTNAKPCSSSASSSSSSSGVAMNEETRASFVAVDESYSDTWRLMDAWYWSSFELGPPSSSSSATSF</sequence>
<gene>
    <name evidence="2" type="ORF">UTRI_04317_B</name>
</gene>
<evidence type="ECO:0000256" key="1">
    <source>
        <dbReference type="SAM" id="MobiDB-lite"/>
    </source>
</evidence>
<feature type="region of interest" description="Disordered" evidence="1">
    <location>
        <begin position="453"/>
        <end position="544"/>
    </location>
</feature>
<organism evidence="2 3">
    <name type="scientific">Ustilago trichophora</name>
    <dbReference type="NCBI Taxonomy" id="86804"/>
    <lineage>
        <taxon>Eukaryota</taxon>
        <taxon>Fungi</taxon>
        <taxon>Dikarya</taxon>
        <taxon>Basidiomycota</taxon>
        <taxon>Ustilaginomycotina</taxon>
        <taxon>Ustilaginomycetes</taxon>
        <taxon>Ustilaginales</taxon>
        <taxon>Ustilaginaceae</taxon>
        <taxon>Ustilago</taxon>
    </lineage>
</organism>
<feature type="region of interest" description="Disordered" evidence="1">
    <location>
        <begin position="403"/>
        <end position="432"/>
    </location>
</feature>
<evidence type="ECO:0000313" key="3">
    <source>
        <dbReference type="Proteomes" id="UP000324022"/>
    </source>
</evidence>
<name>A0A5C3EDB0_9BASI</name>
<dbReference type="EMBL" id="OOIN01000018">
    <property type="protein sequence ID" value="SPO27647.1"/>
    <property type="molecule type" value="Genomic_DNA"/>
</dbReference>
<feature type="compositionally biased region" description="Low complexity" evidence="1">
    <location>
        <begin position="453"/>
        <end position="479"/>
    </location>
</feature>
<feature type="compositionally biased region" description="Low complexity" evidence="1">
    <location>
        <begin position="316"/>
        <end position="328"/>
    </location>
</feature>
<feature type="compositionally biased region" description="Low complexity" evidence="1">
    <location>
        <begin position="27"/>
        <end position="39"/>
    </location>
</feature>
<feature type="compositionally biased region" description="Polar residues" evidence="1">
    <location>
        <begin position="40"/>
        <end position="52"/>
    </location>
</feature>
<dbReference type="Proteomes" id="UP000324022">
    <property type="component" value="Unassembled WGS sequence"/>
</dbReference>
<feature type="region of interest" description="Disordered" evidence="1">
    <location>
        <begin position="573"/>
        <end position="612"/>
    </location>
</feature>
<feature type="region of interest" description="Disordered" evidence="1">
    <location>
        <begin position="144"/>
        <end position="194"/>
    </location>
</feature>
<feature type="region of interest" description="Disordered" evidence="1">
    <location>
        <begin position="27"/>
        <end position="77"/>
    </location>
</feature>
<feature type="compositionally biased region" description="Low complexity" evidence="1">
    <location>
        <begin position="597"/>
        <end position="607"/>
    </location>
</feature>
<evidence type="ECO:0000313" key="2">
    <source>
        <dbReference type="EMBL" id="SPO27647.1"/>
    </source>
</evidence>
<dbReference type="AlphaFoldDB" id="A0A5C3EDB0"/>
<protein>
    <submittedName>
        <fullName evidence="2">Uncharacterized protein</fullName>
    </submittedName>
</protein>
<feature type="compositionally biased region" description="Polar residues" evidence="1">
    <location>
        <begin position="334"/>
        <end position="350"/>
    </location>
</feature>
<keyword evidence="3" id="KW-1185">Reference proteome</keyword>
<feature type="compositionally biased region" description="Low complexity" evidence="1">
    <location>
        <begin position="53"/>
        <end position="63"/>
    </location>
</feature>
<feature type="region of interest" description="Disordered" evidence="1">
    <location>
        <begin position="274"/>
        <end position="350"/>
    </location>
</feature>
<feature type="compositionally biased region" description="Polar residues" evidence="1">
    <location>
        <begin position="175"/>
        <end position="188"/>
    </location>
</feature>
<feature type="compositionally biased region" description="Basic and acidic residues" evidence="1">
    <location>
        <begin position="510"/>
        <end position="520"/>
    </location>
</feature>
<accession>A0A5C3EDB0</accession>
<reference evidence="2 3" key="1">
    <citation type="submission" date="2018-03" db="EMBL/GenBank/DDBJ databases">
        <authorList>
            <person name="Guldener U."/>
        </authorList>
    </citation>
    <scope>NUCLEOTIDE SEQUENCE [LARGE SCALE GENOMIC DNA]</scope>
    <source>
        <strain evidence="2 3">NBRC100155</strain>
    </source>
</reference>
<dbReference type="OrthoDB" id="2552507at2759"/>